<proteinExistence type="predicted"/>
<dbReference type="PANTHER" id="PTHR47092">
    <property type="entry name" value="CAT EYE SYNDROME CRITICAL REGION PROTEIN 2"/>
    <property type="match status" value="1"/>
</dbReference>
<evidence type="ECO:0000256" key="1">
    <source>
        <dbReference type="SAM" id="MobiDB-lite"/>
    </source>
</evidence>
<feature type="non-terminal residue" evidence="3">
    <location>
        <position position="1"/>
    </location>
</feature>
<gene>
    <name evidence="3" type="primary">LOC103520036</name>
</gene>
<feature type="compositionally biased region" description="Polar residues" evidence="1">
    <location>
        <begin position="246"/>
        <end position="255"/>
    </location>
</feature>
<evidence type="ECO:0000313" key="3">
    <source>
        <dbReference type="RefSeq" id="XP_008483352.1"/>
    </source>
</evidence>
<dbReference type="GO" id="GO:0090537">
    <property type="term" value="C:CERF complex"/>
    <property type="evidence" value="ECO:0007669"/>
    <property type="project" value="InterPro"/>
</dbReference>
<reference evidence="3" key="1">
    <citation type="submission" date="2025-08" db="UniProtKB">
        <authorList>
            <consortium name="RefSeq"/>
        </authorList>
    </citation>
    <scope>IDENTIFICATION</scope>
</reference>
<dbReference type="RefSeq" id="XP_008483352.1">
    <property type="nucleotide sequence ID" value="XM_008485130.1"/>
</dbReference>
<dbReference type="PANTHER" id="PTHR47092:SF1">
    <property type="entry name" value="CHROMATIN REMODELING REGULATOR CECR2"/>
    <property type="match status" value="1"/>
</dbReference>
<dbReference type="GO" id="GO:0006338">
    <property type="term" value="P:chromatin remodeling"/>
    <property type="evidence" value="ECO:0007669"/>
    <property type="project" value="InterPro"/>
</dbReference>
<dbReference type="STRING" id="121845.A0A1S3DJT4"/>
<dbReference type="KEGG" id="dci:103520036"/>
<feature type="region of interest" description="Disordered" evidence="1">
    <location>
        <begin position="205"/>
        <end position="269"/>
    </location>
</feature>
<dbReference type="GeneID" id="103520036"/>
<dbReference type="InterPro" id="IPR029614">
    <property type="entry name" value="CECR2"/>
</dbReference>
<keyword evidence="2" id="KW-1185">Reference proteome</keyword>
<name>A0A1S3DJT4_DIACI</name>
<dbReference type="Proteomes" id="UP000079169">
    <property type="component" value="Unplaced"/>
</dbReference>
<accession>A0A1S3DJT4</accession>
<sequence length="283" mass="32571">ELEEALLTDGTEDTGSSLLQELIVRLLCGCYGRNHGISIFNYQMFLRRLFRTKCREYGRENPFDSDIDFQFLPLRTKVEILQALCDFRLDADDVLDCLKNLESDSLRLQPLGYDRNQSAFWYFYGTRLYREDYPKVDINKWLDDTPRFSEYSNSASNSPSQILGIVEDYESRARIEAEYQRTLSKIDKIDKAARKEALQQKRRLMKEQQAAAALAAAPPPAPPPPKKKREIQRTIERLQPGKSKGNLLSNTSLNKAATEDSAVPTLLPLSKLREKENQLLEEK</sequence>
<dbReference type="PaxDb" id="121845-A0A1S3DJT4"/>
<dbReference type="AlphaFoldDB" id="A0A1S3DJT4"/>
<organism evidence="2 3">
    <name type="scientific">Diaphorina citri</name>
    <name type="common">Asian citrus psyllid</name>
    <dbReference type="NCBI Taxonomy" id="121845"/>
    <lineage>
        <taxon>Eukaryota</taxon>
        <taxon>Metazoa</taxon>
        <taxon>Ecdysozoa</taxon>
        <taxon>Arthropoda</taxon>
        <taxon>Hexapoda</taxon>
        <taxon>Insecta</taxon>
        <taxon>Pterygota</taxon>
        <taxon>Neoptera</taxon>
        <taxon>Paraneoptera</taxon>
        <taxon>Hemiptera</taxon>
        <taxon>Sternorrhyncha</taxon>
        <taxon>Psylloidea</taxon>
        <taxon>Psyllidae</taxon>
        <taxon>Diaphorininae</taxon>
        <taxon>Diaphorina</taxon>
    </lineage>
</organism>
<evidence type="ECO:0000313" key="2">
    <source>
        <dbReference type="Proteomes" id="UP000079169"/>
    </source>
</evidence>
<protein>
    <submittedName>
        <fullName evidence="3">Cat eye syndrome critical region protein 2 homolog</fullName>
    </submittedName>
</protein>